<evidence type="ECO:0000259" key="4">
    <source>
        <dbReference type="Pfam" id="PF00408"/>
    </source>
</evidence>
<dbReference type="GO" id="GO:0046872">
    <property type="term" value="F:metal ion binding"/>
    <property type="evidence" value="ECO:0007669"/>
    <property type="project" value="UniProtKB-KW"/>
</dbReference>
<sequence length="213" mass="23683">MICRANGIECEDVYTGFKYIGEKAALYEQTGEKTFIFGFEESHGYLSAPYARDKDAQAASLLIAEAAVYYKSKGMTLCGALEAIYKKYGYMTEMLVDIPIKSPDFRAAVSEIMNALRNSPPFILGGVKIKTISDYQKRLKTDIASGSVSQIKLKSENMLAFETDRGDRVVVRPSGTEPKIKLYFFINGTNAAECAVYLEALKTDLTELCHERS</sequence>
<dbReference type="InterPro" id="IPR016055">
    <property type="entry name" value="A-D-PHexomutase_a/b/a-I/II/III"/>
</dbReference>
<dbReference type="SUPFAM" id="SSF53738">
    <property type="entry name" value="Phosphoglucomutase, first 3 domains"/>
    <property type="match status" value="1"/>
</dbReference>
<dbReference type="EMBL" id="VSSQ01055234">
    <property type="protein sequence ID" value="MPN09147.1"/>
    <property type="molecule type" value="Genomic_DNA"/>
</dbReference>
<accession>A0A645F4Q1</accession>
<evidence type="ECO:0000256" key="3">
    <source>
        <dbReference type="ARBA" id="ARBA00023235"/>
    </source>
</evidence>
<evidence type="ECO:0000256" key="1">
    <source>
        <dbReference type="ARBA" id="ARBA00022723"/>
    </source>
</evidence>
<keyword evidence="3 6" id="KW-0413">Isomerase</keyword>
<gene>
    <name evidence="6" type="primary">pgcA_29</name>
    <name evidence="6" type="ORF">SDC9_156435</name>
</gene>
<evidence type="ECO:0000256" key="2">
    <source>
        <dbReference type="ARBA" id="ARBA00022842"/>
    </source>
</evidence>
<protein>
    <submittedName>
        <fullName evidence="6">Phosphoglucomutase</fullName>
        <ecNumber evidence="6">5.4.2.2</ecNumber>
    </submittedName>
</protein>
<dbReference type="GO" id="GO:0004614">
    <property type="term" value="F:phosphoglucomutase activity"/>
    <property type="evidence" value="ECO:0007669"/>
    <property type="project" value="UniProtKB-EC"/>
</dbReference>
<dbReference type="PANTHER" id="PTHR45745:SF1">
    <property type="entry name" value="PHOSPHOGLUCOMUTASE 2B-RELATED"/>
    <property type="match status" value="1"/>
</dbReference>
<keyword evidence="2" id="KW-0460">Magnesium</keyword>
<dbReference type="AlphaFoldDB" id="A0A645F4Q1"/>
<feature type="domain" description="Alpha-D-phosphohexomutase alpha/beta/alpha" evidence="5">
    <location>
        <begin position="2"/>
        <end position="88"/>
    </location>
</feature>
<dbReference type="GO" id="GO:0008973">
    <property type="term" value="F:phosphopentomutase activity"/>
    <property type="evidence" value="ECO:0007669"/>
    <property type="project" value="TreeGrafter"/>
</dbReference>
<dbReference type="Gene3D" id="3.30.310.50">
    <property type="entry name" value="Alpha-D-phosphohexomutase, C-terminal domain"/>
    <property type="match status" value="1"/>
</dbReference>
<dbReference type="EC" id="5.4.2.2" evidence="6"/>
<dbReference type="Gene3D" id="3.40.120.10">
    <property type="entry name" value="Alpha-D-Glucose-1,6-Bisphosphate, subunit A, domain 3"/>
    <property type="match status" value="1"/>
</dbReference>
<dbReference type="SUPFAM" id="SSF55957">
    <property type="entry name" value="Phosphoglucomutase, C-terminal domain"/>
    <property type="match status" value="1"/>
</dbReference>
<dbReference type="GO" id="GO:0006166">
    <property type="term" value="P:purine ribonucleoside salvage"/>
    <property type="evidence" value="ECO:0007669"/>
    <property type="project" value="TreeGrafter"/>
</dbReference>
<feature type="domain" description="Alpha-D-phosphohexomutase C-terminal" evidence="4">
    <location>
        <begin position="155"/>
        <end position="184"/>
    </location>
</feature>
<dbReference type="Pfam" id="PF02880">
    <property type="entry name" value="PGM_PMM_III"/>
    <property type="match status" value="1"/>
</dbReference>
<comment type="caution">
    <text evidence="6">The sequence shown here is derived from an EMBL/GenBank/DDBJ whole genome shotgun (WGS) entry which is preliminary data.</text>
</comment>
<dbReference type="InterPro" id="IPR036900">
    <property type="entry name" value="A-D-PHexomutase_C_sf"/>
</dbReference>
<evidence type="ECO:0000259" key="5">
    <source>
        <dbReference type="Pfam" id="PF02880"/>
    </source>
</evidence>
<dbReference type="InterPro" id="IPR005843">
    <property type="entry name" value="A-D-PHexomutase_C"/>
</dbReference>
<reference evidence="6" key="1">
    <citation type="submission" date="2019-08" db="EMBL/GenBank/DDBJ databases">
        <authorList>
            <person name="Kucharzyk K."/>
            <person name="Murdoch R.W."/>
            <person name="Higgins S."/>
            <person name="Loffler F."/>
        </authorList>
    </citation>
    <scope>NUCLEOTIDE SEQUENCE</scope>
</reference>
<evidence type="ECO:0000313" key="6">
    <source>
        <dbReference type="EMBL" id="MPN09147.1"/>
    </source>
</evidence>
<keyword evidence="1" id="KW-0479">Metal-binding</keyword>
<proteinExistence type="predicted"/>
<name>A0A645F4Q1_9ZZZZ</name>
<organism evidence="6">
    <name type="scientific">bioreactor metagenome</name>
    <dbReference type="NCBI Taxonomy" id="1076179"/>
    <lineage>
        <taxon>unclassified sequences</taxon>
        <taxon>metagenomes</taxon>
        <taxon>ecological metagenomes</taxon>
    </lineage>
</organism>
<dbReference type="PANTHER" id="PTHR45745">
    <property type="entry name" value="PHOSPHOMANNOMUTASE 45A"/>
    <property type="match status" value="1"/>
</dbReference>
<dbReference type="Pfam" id="PF00408">
    <property type="entry name" value="PGM_PMM_IV"/>
    <property type="match status" value="1"/>
</dbReference>
<dbReference type="GO" id="GO:0005975">
    <property type="term" value="P:carbohydrate metabolic process"/>
    <property type="evidence" value="ECO:0007669"/>
    <property type="project" value="InterPro"/>
</dbReference>
<dbReference type="InterPro" id="IPR005846">
    <property type="entry name" value="A-D-PHexomutase_a/b/a-III"/>
</dbReference>